<comment type="similarity">
    <text evidence="1">Belongs to the TMEM70 family.</text>
</comment>
<dbReference type="AlphaFoldDB" id="A0A8I6RQ37"/>
<evidence type="ECO:0000256" key="2">
    <source>
        <dbReference type="SAM" id="Phobius"/>
    </source>
</evidence>
<accession>A0A8I6RQ37</accession>
<evidence type="ECO:0000256" key="1">
    <source>
        <dbReference type="ARBA" id="ARBA00005280"/>
    </source>
</evidence>
<keyword evidence="2" id="KW-1133">Transmembrane helix</keyword>
<dbReference type="InterPro" id="IPR045325">
    <property type="entry name" value="TMEM70/TMEM186/TMEM223"/>
</dbReference>
<evidence type="ECO:0000313" key="3">
    <source>
        <dbReference type="EnsemblMetazoa" id="XP_014247854.1"/>
    </source>
</evidence>
<evidence type="ECO:0008006" key="5">
    <source>
        <dbReference type="Google" id="ProtNLM"/>
    </source>
</evidence>
<dbReference type="PANTHER" id="PTHR13281:SF0">
    <property type="entry name" value="TRANSMEMBRANE PROTEIN 70, MITOCHONDRIAL"/>
    <property type="match status" value="1"/>
</dbReference>
<dbReference type="PANTHER" id="PTHR13281">
    <property type="entry name" value="TRANSMEMBRANE PROTEIN 70, MITOCHONDRIAL"/>
    <property type="match status" value="1"/>
</dbReference>
<dbReference type="RefSeq" id="XP_014247854.1">
    <property type="nucleotide sequence ID" value="XM_014392368.2"/>
</dbReference>
<keyword evidence="4" id="KW-1185">Reference proteome</keyword>
<sequence length="201" mass="23000">MFKIVRWTFYPVKHLCYGKTNILENFKKIPTPLPLIKYCHSLSEEDNVYNGPLKRQIHSVKLFSLATSVGGLLVQPVIFQRAAELEASTASIVGVCSFVGFFTFVTPLLLHLVTRKYVLNITYSSKEDSYTATVYTLFLRRKNVTFKPDEVVVPDVPGMFTSLTVRGIPLFMDARFFTDVNHYKKIMGYDKPMDFKFGSKD</sequence>
<dbReference type="EnsemblMetazoa" id="XM_014392368.2">
    <property type="protein sequence ID" value="XP_014247854.1"/>
    <property type="gene ID" value="LOC106665716"/>
</dbReference>
<dbReference type="InterPro" id="IPR009724">
    <property type="entry name" value="TMEM70"/>
</dbReference>
<dbReference type="GO" id="GO:0031966">
    <property type="term" value="C:mitochondrial membrane"/>
    <property type="evidence" value="ECO:0007669"/>
    <property type="project" value="TreeGrafter"/>
</dbReference>
<evidence type="ECO:0000313" key="4">
    <source>
        <dbReference type="Proteomes" id="UP000494040"/>
    </source>
</evidence>
<dbReference type="GeneID" id="106665716"/>
<dbReference type="KEGG" id="clec:106665716"/>
<feature type="transmembrane region" description="Helical" evidence="2">
    <location>
        <begin position="91"/>
        <end position="113"/>
    </location>
</feature>
<dbReference type="Pfam" id="PF06979">
    <property type="entry name" value="TMEM70"/>
    <property type="match status" value="1"/>
</dbReference>
<dbReference type="OrthoDB" id="156886at2759"/>
<organism evidence="3 4">
    <name type="scientific">Cimex lectularius</name>
    <name type="common">Bed bug</name>
    <name type="synonym">Acanthia lectularia</name>
    <dbReference type="NCBI Taxonomy" id="79782"/>
    <lineage>
        <taxon>Eukaryota</taxon>
        <taxon>Metazoa</taxon>
        <taxon>Ecdysozoa</taxon>
        <taxon>Arthropoda</taxon>
        <taxon>Hexapoda</taxon>
        <taxon>Insecta</taxon>
        <taxon>Pterygota</taxon>
        <taxon>Neoptera</taxon>
        <taxon>Paraneoptera</taxon>
        <taxon>Hemiptera</taxon>
        <taxon>Heteroptera</taxon>
        <taxon>Panheteroptera</taxon>
        <taxon>Cimicomorpha</taxon>
        <taxon>Cimicidae</taxon>
        <taxon>Cimex</taxon>
    </lineage>
</organism>
<reference evidence="3" key="1">
    <citation type="submission" date="2022-01" db="UniProtKB">
        <authorList>
            <consortium name="EnsemblMetazoa"/>
        </authorList>
    </citation>
    <scope>IDENTIFICATION</scope>
</reference>
<keyword evidence="2" id="KW-0472">Membrane</keyword>
<dbReference type="GO" id="GO:0033615">
    <property type="term" value="P:mitochondrial proton-transporting ATP synthase complex assembly"/>
    <property type="evidence" value="ECO:0007669"/>
    <property type="project" value="TreeGrafter"/>
</dbReference>
<dbReference type="Proteomes" id="UP000494040">
    <property type="component" value="Unassembled WGS sequence"/>
</dbReference>
<dbReference type="OMA" id="DFVHLMG"/>
<feature type="transmembrane region" description="Helical" evidence="2">
    <location>
        <begin position="62"/>
        <end position="79"/>
    </location>
</feature>
<proteinExistence type="inferred from homology"/>
<protein>
    <recommendedName>
        <fullName evidence="5">Transmembrane protein 70 homolog, mitochondrial</fullName>
    </recommendedName>
</protein>
<keyword evidence="2" id="KW-0812">Transmembrane</keyword>
<name>A0A8I6RQ37_CIMLE</name>